<comment type="similarity">
    <text evidence="2 6">Belongs to the CitG/MdcB family.</text>
</comment>
<comment type="catalytic activity">
    <reaction evidence="1 6">
        <text>3'-dephospho-CoA + ATP = 2'-(5''-triphospho-alpha-D-ribosyl)-3'-dephospho-CoA + adenine</text>
        <dbReference type="Rhea" id="RHEA:15117"/>
        <dbReference type="ChEBI" id="CHEBI:16708"/>
        <dbReference type="ChEBI" id="CHEBI:30616"/>
        <dbReference type="ChEBI" id="CHEBI:57328"/>
        <dbReference type="ChEBI" id="CHEBI:61378"/>
        <dbReference type="EC" id="2.4.2.52"/>
    </reaction>
</comment>
<dbReference type="AlphaFoldDB" id="A0A515D4P5"/>
<dbReference type="InterPro" id="IPR002736">
    <property type="entry name" value="CitG"/>
</dbReference>
<gene>
    <name evidence="6 7" type="primary">citG</name>
    <name evidence="7" type="ORF">EGO53_05480</name>
</gene>
<reference evidence="7 8" key="1">
    <citation type="submission" date="2018-11" db="EMBL/GenBank/DDBJ databases">
        <title>The first complete genome of Serratia liquefaciens isolated from metalophyte plant revel distinctness adaptive mechanisms in an extreme habitat.</title>
        <authorList>
            <person name="Caneschi W.L."/>
            <person name="Sanchez A.B."/>
            <person name="Felestrino E.B."/>
            <person name="Assis R.A.B."/>
            <person name="Lemes C.G.C."/>
            <person name="Cordeiro I.F."/>
            <person name="Fonseca N.P."/>
            <person name="Villa M."/>
            <person name="Vieira I.T."/>
            <person name="Moraes L.A."/>
            <person name="Kamino L.H.Y."/>
            <person name="do Carmo F."/>
            <person name="Garcia C.M."/>
            <person name="Almeida N.F."/>
            <person name="Silva R.S."/>
            <person name="Ferro J.A."/>
            <person name="Ferro M.I.T."/>
            <person name="Varani A.M."/>
            <person name="Ferreira R.M."/>
            <person name="dos Santos V.L."/>
            <person name="Silva U.C."/>
            <person name="Setubal J.C."/>
            <person name="Moreira L.M."/>
        </authorList>
    </citation>
    <scope>NUCLEOTIDE SEQUENCE [LARGE SCALE GENOMIC DNA]</scope>
    <source>
        <strain evidence="7 8">FG3</strain>
    </source>
</reference>
<evidence type="ECO:0000256" key="4">
    <source>
        <dbReference type="ARBA" id="ARBA00022741"/>
    </source>
</evidence>
<keyword evidence="4 6" id="KW-0547">Nucleotide-binding</keyword>
<dbReference type="FunFam" id="1.10.4200.10:FF:000001">
    <property type="entry name" value="Triphosphoribosyl-dephospho-CoA synthase CitG"/>
    <property type="match status" value="1"/>
</dbReference>
<evidence type="ECO:0000313" key="7">
    <source>
        <dbReference type="EMBL" id="QDL35381.1"/>
    </source>
</evidence>
<dbReference type="GO" id="GO:0005524">
    <property type="term" value="F:ATP binding"/>
    <property type="evidence" value="ECO:0007669"/>
    <property type="project" value="UniProtKB-KW"/>
</dbReference>
<dbReference type="NCBIfam" id="TIGR03125">
    <property type="entry name" value="citrate_citG"/>
    <property type="match status" value="1"/>
</dbReference>
<dbReference type="GO" id="GO:0051191">
    <property type="term" value="P:prosthetic group biosynthetic process"/>
    <property type="evidence" value="ECO:0007669"/>
    <property type="project" value="TreeGrafter"/>
</dbReference>
<keyword evidence="7" id="KW-0328">Glycosyltransferase</keyword>
<dbReference type="STRING" id="614.XJ20_07735"/>
<dbReference type="GO" id="GO:0046917">
    <property type="term" value="F:triphosphoribosyl-dephospho-CoA synthase activity"/>
    <property type="evidence" value="ECO:0007669"/>
    <property type="project" value="UniProtKB-UniRule"/>
</dbReference>
<dbReference type="PANTHER" id="PTHR30201:SF2">
    <property type="entry name" value="2-(5''-TRIPHOSPHORIBOSYL)-3'-DEPHOSPHOCOENZYME-A SYNTHASE"/>
    <property type="match status" value="1"/>
</dbReference>
<name>A0A515D4P5_SERLI</name>
<dbReference type="Pfam" id="PF01874">
    <property type="entry name" value="CitG"/>
    <property type="match status" value="1"/>
</dbReference>
<proteinExistence type="inferred from homology"/>
<dbReference type="PANTHER" id="PTHR30201">
    <property type="entry name" value="TRIPHOSPHORIBOSYL-DEPHOSPHO-COA SYNTHASE"/>
    <property type="match status" value="1"/>
</dbReference>
<evidence type="ECO:0000256" key="5">
    <source>
        <dbReference type="ARBA" id="ARBA00022840"/>
    </source>
</evidence>
<dbReference type="RefSeq" id="WP_142816386.1">
    <property type="nucleotide sequence ID" value="NZ_CP033893.1"/>
</dbReference>
<dbReference type="Proteomes" id="UP000317572">
    <property type="component" value="Chromosome"/>
</dbReference>
<keyword evidence="3 6" id="KW-0808">Transferase</keyword>
<accession>A0A515D4P5</accession>
<evidence type="ECO:0000256" key="1">
    <source>
        <dbReference type="ARBA" id="ARBA00001210"/>
    </source>
</evidence>
<evidence type="ECO:0000256" key="2">
    <source>
        <dbReference type="ARBA" id="ARBA00006812"/>
    </source>
</evidence>
<keyword evidence="5 6" id="KW-0067">ATP-binding</keyword>
<organism evidence="7 8">
    <name type="scientific">Serratia liquefaciens</name>
    <dbReference type="NCBI Taxonomy" id="614"/>
    <lineage>
        <taxon>Bacteria</taxon>
        <taxon>Pseudomonadati</taxon>
        <taxon>Pseudomonadota</taxon>
        <taxon>Gammaproteobacteria</taxon>
        <taxon>Enterobacterales</taxon>
        <taxon>Yersiniaceae</taxon>
        <taxon>Serratia</taxon>
    </lineage>
</organism>
<dbReference type="Gene3D" id="1.10.4200.10">
    <property type="entry name" value="Triphosphoribosyl-dephospho-CoA protein"/>
    <property type="match status" value="1"/>
</dbReference>
<dbReference type="EMBL" id="CP033893">
    <property type="protein sequence ID" value="QDL35381.1"/>
    <property type="molecule type" value="Genomic_DNA"/>
</dbReference>
<dbReference type="EC" id="2.4.2.52" evidence="6"/>
<sequence>MRSQPVELARCSPSAPVSGFAHAAYRALLVEVNLTPKPGLVDRHNNGAHRDMNIGHFYRSARAIGIWLPRFVRQGQEDARCPAAEQLVRLRPLGLACENHMFQATGGVNTHKGSVFSLGLLCTAFGRLSQRPQPIDAATLCAEVASMCRGLVARELQQRNALQTAGQRLFAQHGLSGARGEAESGFERVINGALPLYLQRLNDGCDEQTALMDSLLWLMANNDDTNVASRGGLEGLRWLQRRAGELLAQGGAQGKQGIARLRQFDAECIHRNLSPGGSADLLIVTWLLAQLPNSTKPAAFQATTWNP</sequence>
<dbReference type="InterPro" id="IPR017551">
    <property type="entry name" value="TriPribosyl-deP-CoA_syn_CitG"/>
</dbReference>
<evidence type="ECO:0000256" key="6">
    <source>
        <dbReference type="HAMAP-Rule" id="MF_00397"/>
    </source>
</evidence>
<evidence type="ECO:0000256" key="3">
    <source>
        <dbReference type="ARBA" id="ARBA00022679"/>
    </source>
</evidence>
<protein>
    <recommendedName>
        <fullName evidence="6">Probable 2-(5''-triphosphoribosyl)-3'-dephosphocoenzyme-A synthase</fullName>
        <shortName evidence="6">2-(5''-triphosphoribosyl)-3'-dephospho-CoA synthase</shortName>
        <ecNumber evidence="6">2.4.2.52</ecNumber>
    </recommendedName>
</protein>
<evidence type="ECO:0000313" key="8">
    <source>
        <dbReference type="Proteomes" id="UP000317572"/>
    </source>
</evidence>
<dbReference type="HAMAP" id="MF_00397">
    <property type="entry name" value="CitG"/>
    <property type="match status" value="1"/>
</dbReference>
<dbReference type="GO" id="GO:0016757">
    <property type="term" value="F:glycosyltransferase activity"/>
    <property type="evidence" value="ECO:0007669"/>
    <property type="project" value="UniProtKB-KW"/>
</dbReference>